<feature type="binding site" evidence="12">
    <location>
        <position position="98"/>
    </location>
    <ligand>
        <name>Zn(2+)</name>
        <dbReference type="ChEBI" id="CHEBI:29105"/>
    </ligand>
</feature>
<comment type="similarity">
    <text evidence="2">Belongs to the Fur family.</text>
</comment>
<feature type="binding site" evidence="13">
    <location>
        <position position="127"/>
    </location>
    <ligand>
        <name>Fe cation</name>
        <dbReference type="ChEBI" id="CHEBI:24875"/>
    </ligand>
</feature>
<evidence type="ECO:0000256" key="4">
    <source>
        <dbReference type="ARBA" id="ARBA00020910"/>
    </source>
</evidence>
<evidence type="ECO:0000256" key="5">
    <source>
        <dbReference type="ARBA" id="ARBA00022490"/>
    </source>
</evidence>
<dbReference type="Pfam" id="PF02915">
    <property type="entry name" value="Rubrerythrin"/>
    <property type="match status" value="1"/>
</dbReference>
<name>W4L4Z3_ENTF1</name>
<evidence type="ECO:0000256" key="8">
    <source>
        <dbReference type="ARBA" id="ARBA00022833"/>
    </source>
</evidence>
<evidence type="ECO:0000256" key="9">
    <source>
        <dbReference type="ARBA" id="ARBA00023015"/>
    </source>
</evidence>
<evidence type="ECO:0000313" key="16">
    <source>
        <dbReference type="Proteomes" id="UP000019141"/>
    </source>
</evidence>
<evidence type="ECO:0000256" key="2">
    <source>
        <dbReference type="ARBA" id="ARBA00007957"/>
    </source>
</evidence>
<evidence type="ECO:0000256" key="7">
    <source>
        <dbReference type="ARBA" id="ARBA00022723"/>
    </source>
</evidence>
<dbReference type="GO" id="GO:0003700">
    <property type="term" value="F:DNA-binding transcription factor activity"/>
    <property type="evidence" value="ECO:0007669"/>
    <property type="project" value="InterPro"/>
</dbReference>
<dbReference type="GO" id="GO:0000976">
    <property type="term" value="F:transcription cis-regulatory region binding"/>
    <property type="evidence" value="ECO:0007669"/>
    <property type="project" value="TreeGrafter"/>
</dbReference>
<keyword evidence="5" id="KW-0963">Cytoplasm</keyword>
<dbReference type="AlphaFoldDB" id="W4L4Z3"/>
<dbReference type="InterPro" id="IPR036390">
    <property type="entry name" value="WH_DNA-bd_sf"/>
</dbReference>
<keyword evidence="13" id="KW-0408">Iron</keyword>
<sequence length="316" mass="36309">MQDAIETFENYLRTKNLKHSKPRRDILDVFLGSQGHLSAQELYDQVKQINSRVGFATVYRTLKLLEECGLARSMDYGDGTQRYEPDRFQHHHIICTACNRTVEFLSPELEALLQNVQASHDYIPQAHAVRILSVCQDCTQATPPSGRHSTEKDLETILSRDALEVAIANEEQGLHFYTNAVEVTVDEIAKSVFSNLAEDEAQHLAALQQEYNDLRHAHSWLDDEPSLLYFDYERLRGIFPKGNENIRHIVQLIGAAEALKLAMDAERRSQEFFSYYANRVEYAKGREIFAKFAQEEEHHLQLIHDAYRAIQAQSES</sequence>
<keyword evidence="11" id="KW-0804">Transcription</keyword>
<comment type="cofactor">
    <cofactor evidence="12">
        <name>Zn(2+)</name>
        <dbReference type="ChEBI" id="CHEBI:29105"/>
    </cofactor>
    <text evidence="12">Binds 1 zinc ion per subunit.</text>
</comment>
<evidence type="ECO:0000256" key="3">
    <source>
        <dbReference type="ARBA" id="ARBA00011738"/>
    </source>
</evidence>
<dbReference type="SUPFAM" id="SSF47240">
    <property type="entry name" value="Ferritin-like"/>
    <property type="match status" value="1"/>
</dbReference>
<dbReference type="InterPro" id="IPR012347">
    <property type="entry name" value="Ferritin-like"/>
</dbReference>
<reference evidence="15 16" key="1">
    <citation type="journal article" date="2014" name="Nature">
        <title>An environmental bacterial taxon with a large and distinct metabolic repertoire.</title>
        <authorList>
            <person name="Wilson M.C."/>
            <person name="Mori T."/>
            <person name="Ruckert C."/>
            <person name="Uria A.R."/>
            <person name="Helf M.J."/>
            <person name="Takada K."/>
            <person name="Gernert C."/>
            <person name="Steffens U.A."/>
            <person name="Heycke N."/>
            <person name="Schmitt S."/>
            <person name="Rinke C."/>
            <person name="Helfrich E.J."/>
            <person name="Brachmann A.O."/>
            <person name="Gurgui C."/>
            <person name="Wakimoto T."/>
            <person name="Kracht M."/>
            <person name="Crusemann M."/>
            <person name="Hentschel U."/>
            <person name="Abe I."/>
            <person name="Matsunaga S."/>
            <person name="Kalinowski J."/>
            <person name="Takeyama H."/>
            <person name="Piel J."/>
        </authorList>
    </citation>
    <scope>NUCLEOTIDE SEQUENCE [LARGE SCALE GENOMIC DNA]</scope>
    <source>
        <strain evidence="16">TSY1</strain>
    </source>
</reference>
<keyword evidence="7 12" id="KW-0479">Metal-binding</keyword>
<dbReference type="GO" id="GO:0005829">
    <property type="term" value="C:cytosol"/>
    <property type="evidence" value="ECO:0007669"/>
    <property type="project" value="TreeGrafter"/>
</dbReference>
<dbReference type="InterPro" id="IPR036388">
    <property type="entry name" value="WH-like_DNA-bd_sf"/>
</dbReference>
<dbReference type="EMBL" id="AZHW01001340">
    <property type="protein sequence ID" value="ETW92949.1"/>
    <property type="molecule type" value="Genomic_DNA"/>
</dbReference>
<evidence type="ECO:0000313" key="15">
    <source>
        <dbReference type="EMBL" id="ETW92949.1"/>
    </source>
</evidence>
<accession>W4L4Z3</accession>
<keyword evidence="9" id="KW-0805">Transcription regulation</keyword>
<protein>
    <recommendedName>
        <fullName evidence="4">Ferric uptake regulation protein</fullName>
    </recommendedName>
</protein>
<comment type="caution">
    <text evidence="15">The sequence shown here is derived from an EMBL/GenBank/DDBJ whole genome shotgun (WGS) entry which is preliminary data.</text>
</comment>
<organism evidence="15 16">
    <name type="scientific">Entotheonella factor</name>
    <dbReference type="NCBI Taxonomy" id="1429438"/>
    <lineage>
        <taxon>Bacteria</taxon>
        <taxon>Pseudomonadati</taxon>
        <taxon>Nitrospinota/Tectimicrobiota group</taxon>
        <taxon>Candidatus Tectimicrobiota</taxon>
        <taxon>Candidatus Entotheonellia</taxon>
        <taxon>Candidatus Entotheonellales</taxon>
        <taxon>Candidatus Entotheonellaceae</taxon>
        <taxon>Candidatus Entotheonella</taxon>
    </lineage>
</organism>
<comment type="subunit">
    <text evidence="3">Homodimer.</text>
</comment>
<dbReference type="InterPro" id="IPR002481">
    <property type="entry name" value="FUR"/>
</dbReference>
<comment type="subcellular location">
    <subcellularLocation>
        <location evidence="1">Cytoplasm</location>
    </subcellularLocation>
</comment>
<dbReference type="Gene3D" id="3.30.1490.190">
    <property type="match status" value="1"/>
</dbReference>
<dbReference type="InterPro" id="IPR009078">
    <property type="entry name" value="Ferritin-like_SF"/>
</dbReference>
<evidence type="ECO:0000256" key="12">
    <source>
        <dbReference type="PIRSR" id="PIRSR602481-1"/>
    </source>
</evidence>
<keyword evidence="10" id="KW-0238">DNA-binding</keyword>
<dbReference type="GO" id="GO:1900376">
    <property type="term" value="P:regulation of secondary metabolite biosynthetic process"/>
    <property type="evidence" value="ECO:0007669"/>
    <property type="project" value="TreeGrafter"/>
</dbReference>
<dbReference type="PANTHER" id="PTHR33202">
    <property type="entry name" value="ZINC UPTAKE REGULATION PROTEIN"/>
    <property type="match status" value="1"/>
</dbReference>
<evidence type="ECO:0000256" key="1">
    <source>
        <dbReference type="ARBA" id="ARBA00004496"/>
    </source>
</evidence>
<dbReference type="InterPro" id="IPR043135">
    <property type="entry name" value="Fur_C"/>
</dbReference>
<feature type="binding site" evidence="13">
    <location>
        <position position="110"/>
    </location>
    <ligand>
        <name>Fe cation</name>
        <dbReference type="ChEBI" id="CHEBI:24875"/>
    </ligand>
</feature>
<dbReference type="CDD" id="cd01045">
    <property type="entry name" value="Ferritin_like_AB"/>
    <property type="match status" value="1"/>
</dbReference>
<dbReference type="GO" id="GO:0008270">
    <property type="term" value="F:zinc ion binding"/>
    <property type="evidence" value="ECO:0007669"/>
    <property type="project" value="TreeGrafter"/>
</dbReference>
<dbReference type="PANTHER" id="PTHR33202:SF2">
    <property type="entry name" value="FERRIC UPTAKE REGULATION PROTEIN"/>
    <property type="match status" value="1"/>
</dbReference>
<keyword evidence="6" id="KW-0678">Repressor</keyword>
<feature type="binding site" evidence="12">
    <location>
        <position position="138"/>
    </location>
    <ligand>
        <name>Zn(2+)</name>
        <dbReference type="ChEBI" id="CHEBI:29105"/>
    </ligand>
</feature>
<evidence type="ECO:0000259" key="14">
    <source>
        <dbReference type="Pfam" id="PF02915"/>
    </source>
</evidence>
<gene>
    <name evidence="15" type="ORF">ETSY1_41410</name>
</gene>
<comment type="cofactor">
    <cofactor evidence="13">
        <name>Mn(2+)</name>
        <dbReference type="ChEBI" id="CHEBI:29035"/>
    </cofactor>
    <cofactor evidence="13">
        <name>Fe(2+)</name>
        <dbReference type="ChEBI" id="CHEBI:29033"/>
    </cofactor>
    <text evidence="13">Binds 1 Mn(2+) or Fe(2+) ion per subunit.</text>
</comment>
<feature type="binding site" evidence="12">
    <location>
        <position position="95"/>
    </location>
    <ligand>
        <name>Zn(2+)</name>
        <dbReference type="ChEBI" id="CHEBI:29105"/>
    </ligand>
</feature>
<evidence type="ECO:0000256" key="13">
    <source>
        <dbReference type="PIRSR" id="PIRSR602481-2"/>
    </source>
</evidence>
<dbReference type="Gene3D" id="1.10.10.10">
    <property type="entry name" value="Winged helix-like DNA-binding domain superfamily/Winged helix DNA-binding domain"/>
    <property type="match status" value="1"/>
</dbReference>
<dbReference type="Pfam" id="PF01475">
    <property type="entry name" value="FUR"/>
    <property type="match status" value="1"/>
</dbReference>
<dbReference type="GO" id="GO:0016491">
    <property type="term" value="F:oxidoreductase activity"/>
    <property type="evidence" value="ECO:0007669"/>
    <property type="project" value="InterPro"/>
</dbReference>
<feature type="domain" description="Rubrerythrin diiron-binding" evidence="14">
    <location>
        <begin position="161"/>
        <end position="303"/>
    </location>
</feature>
<keyword evidence="16" id="KW-1185">Reference proteome</keyword>
<dbReference type="Gene3D" id="1.20.1260.10">
    <property type="match status" value="1"/>
</dbReference>
<dbReference type="HOGENOM" id="CLU_879061_0_0_7"/>
<dbReference type="Proteomes" id="UP000019141">
    <property type="component" value="Unassembled WGS sequence"/>
</dbReference>
<evidence type="ECO:0000256" key="11">
    <source>
        <dbReference type="ARBA" id="ARBA00023163"/>
    </source>
</evidence>
<evidence type="ECO:0000256" key="10">
    <source>
        <dbReference type="ARBA" id="ARBA00023125"/>
    </source>
</evidence>
<dbReference type="InterPro" id="IPR003251">
    <property type="entry name" value="Rr_diiron-bd_dom"/>
</dbReference>
<dbReference type="CDD" id="cd07153">
    <property type="entry name" value="Fur_like"/>
    <property type="match status" value="1"/>
</dbReference>
<proteinExistence type="inferred from homology"/>
<keyword evidence="8 12" id="KW-0862">Zinc</keyword>
<evidence type="ECO:0000256" key="6">
    <source>
        <dbReference type="ARBA" id="ARBA00022491"/>
    </source>
</evidence>
<dbReference type="SUPFAM" id="SSF46785">
    <property type="entry name" value="Winged helix' DNA-binding domain"/>
    <property type="match status" value="1"/>
</dbReference>
<feature type="binding site" evidence="12">
    <location>
        <position position="135"/>
    </location>
    <ligand>
        <name>Zn(2+)</name>
        <dbReference type="ChEBI" id="CHEBI:29105"/>
    </ligand>
</feature>
<dbReference type="GO" id="GO:0045892">
    <property type="term" value="P:negative regulation of DNA-templated transcription"/>
    <property type="evidence" value="ECO:0007669"/>
    <property type="project" value="TreeGrafter"/>
</dbReference>